<dbReference type="GO" id="GO:0005319">
    <property type="term" value="F:lipid transporter activity"/>
    <property type="evidence" value="ECO:0007669"/>
    <property type="project" value="TreeGrafter"/>
</dbReference>
<dbReference type="SUPFAM" id="SSF52540">
    <property type="entry name" value="P-loop containing nucleoside triphosphate hydrolases"/>
    <property type="match status" value="1"/>
</dbReference>
<evidence type="ECO:0000256" key="6">
    <source>
        <dbReference type="ARBA" id="ARBA00022989"/>
    </source>
</evidence>
<name>A0A5J9VAN0_9POAL</name>
<dbReference type="InterPro" id="IPR013525">
    <property type="entry name" value="ABC2_TM"/>
</dbReference>
<protein>
    <recommendedName>
        <fullName evidence="9">ABC transporter domain-containing protein</fullName>
    </recommendedName>
</protein>
<dbReference type="Pfam" id="PF13304">
    <property type="entry name" value="AAA_21"/>
    <property type="match status" value="1"/>
</dbReference>
<dbReference type="SMART" id="SM00382">
    <property type="entry name" value="AAA"/>
    <property type="match status" value="1"/>
</dbReference>
<dbReference type="Pfam" id="PF12698">
    <property type="entry name" value="ABC2_membrane_3"/>
    <property type="match status" value="1"/>
</dbReference>
<dbReference type="InterPro" id="IPR003959">
    <property type="entry name" value="ATPase_AAA_core"/>
</dbReference>
<comment type="subcellular location">
    <subcellularLocation>
        <location evidence="1">Membrane</location>
        <topology evidence="1">Multi-pass membrane protein</topology>
    </subcellularLocation>
</comment>
<evidence type="ECO:0000256" key="2">
    <source>
        <dbReference type="ARBA" id="ARBA00008526"/>
    </source>
</evidence>
<feature type="transmembrane region" description="Helical" evidence="8">
    <location>
        <begin position="396"/>
        <end position="417"/>
    </location>
</feature>
<keyword evidence="5" id="KW-0067">ATP-binding</keyword>
<feature type="domain" description="ABC transporter" evidence="9">
    <location>
        <begin position="489"/>
        <end position="763"/>
    </location>
</feature>
<dbReference type="AlphaFoldDB" id="A0A5J9VAN0"/>
<proteinExistence type="inferred from homology"/>
<dbReference type="FunFam" id="3.40.50.300:FF:005415">
    <property type="entry name" value="ABC transporter A family member 7"/>
    <property type="match status" value="1"/>
</dbReference>
<feature type="transmembrane region" description="Helical" evidence="8">
    <location>
        <begin position="28"/>
        <end position="53"/>
    </location>
</feature>
<dbReference type="Gene3D" id="3.40.50.300">
    <property type="entry name" value="P-loop containing nucleotide triphosphate hydrolases"/>
    <property type="match status" value="2"/>
</dbReference>
<dbReference type="PANTHER" id="PTHR19229:SF127">
    <property type="entry name" value="ABC TRANSPORTER DOMAIN-CONTAINING PROTEIN"/>
    <property type="match status" value="1"/>
</dbReference>
<evidence type="ECO:0000256" key="4">
    <source>
        <dbReference type="ARBA" id="ARBA00022741"/>
    </source>
</evidence>
<dbReference type="InterPro" id="IPR003439">
    <property type="entry name" value="ABC_transporter-like_ATP-bd"/>
</dbReference>
<dbReference type="GO" id="GO:0140359">
    <property type="term" value="F:ABC-type transporter activity"/>
    <property type="evidence" value="ECO:0007669"/>
    <property type="project" value="InterPro"/>
</dbReference>
<dbReference type="EMBL" id="RWGY01000011">
    <property type="protein sequence ID" value="TVU33006.1"/>
    <property type="molecule type" value="Genomic_DNA"/>
</dbReference>
<keyword evidence="7 8" id="KW-0472">Membrane</keyword>
<dbReference type="InterPro" id="IPR027417">
    <property type="entry name" value="P-loop_NTPase"/>
</dbReference>
<feature type="transmembrane region" description="Helical" evidence="8">
    <location>
        <begin position="356"/>
        <end position="384"/>
    </location>
</feature>
<feature type="transmembrane region" description="Helical" evidence="8">
    <location>
        <begin position="318"/>
        <end position="336"/>
    </location>
</feature>
<evidence type="ECO:0000256" key="7">
    <source>
        <dbReference type="ARBA" id="ARBA00023136"/>
    </source>
</evidence>
<evidence type="ECO:0000313" key="10">
    <source>
        <dbReference type="EMBL" id="TVU33006.1"/>
    </source>
</evidence>
<feature type="transmembrane region" description="Helical" evidence="8">
    <location>
        <begin position="501"/>
        <end position="522"/>
    </location>
</feature>
<dbReference type="InterPro" id="IPR003593">
    <property type="entry name" value="AAA+_ATPase"/>
</dbReference>
<dbReference type="Proteomes" id="UP000324897">
    <property type="component" value="Chromosome 1"/>
</dbReference>
<dbReference type="GO" id="GO:0005524">
    <property type="term" value="F:ATP binding"/>
    <property type="evidence" value="ECO:0007669"/>
    <property type="project" value="UniProtKB-KW"/>
</dbReference>
<dbReference type="PROSITE" id="PS50893">
    <property type="entry name" value="ABC_TRANSPORTER_2"/>
    <property type="match status" value="1"/>
</dbReference>
<evidence type="ECO:0000256" key="8">
    <source>
        <dbReference type="SAM" id="Phobius"/>
    </source>
</evidence>
<evidence type="ECO:0000259" key="9">
    <source>
        <dbReference type="PROSITE" id="PS50893"/>
    </source>
</evidence>
<accession>A0A5J9VAN0</accession>
<gene>
    <name evidence="10" type="ORF">EJB05_24778</name>
</gene>
<dbReference type="PROSITE" id="PS00211">
    <property type="entry name" value="ABC_TRANSPORTER_1"/>
    <property type="match status" value="1"/>
</dbReference>
<keyword evidence="4" id="KW-0547">Nucleotide-binding</keyword>
<dbReference type="Pfam" id="PF24526">
    <property type="entry name" value="ABCA12_C"/>
    <property type="match status" value="1"/>
</dbReference>
<evidence type="ECO:0000313" key="11">
    <source>
        <dbReference type="Proteomes" id="UP000324897"/>
    </source>
</evidence>
<dbReference type="OrthoDB" id="8061355at2759"/>
<keyword evidence="3 8" id="KW-0812">Transmembrane</keyword>
<evidence type="ECO:0000256" key="1">
    <source>
        <dbReference type="ARBA" id="ARBA00004141"/>
    </source>
</evidence>
<dbReference type="InterPro" id="IPR026082">
    <property type="entry name" value="ABCA"/>
</dbReference>
<organism evidence="10 11">
    <name type="scientific">Eragrostis curvula</name>
    <name type="common">weeping love grass</name>
    <dbReference type="NCBI Taxonomy" id="38414"/>
    <lineage>
        <taxon>Eukaryota</taxon>
        <taxon>Viridiplantae</taxon>
        <taxon>Streptophyta</taxon>
        <taxon>Embryophyta</taxon>
        <taxon>Tracheophyta</taxon>
        <taxon>Spermatophyta</taxon>
        <taxon>Magnoliopsida</taxon>
        <taxon>Liliopsida</taxon>
        <taxon>Poales</taxon>
        <taxon>Poaceae</taxon>
        <taxon>PACMAD clade</taxon>
        <taxon>Chloridoideae</taxon>
        <taxon>Eragrostideae</taxon>
        <taxon>Eragrostidinae</taxon>
        <taxon>Eragrostis</taxon>
    </lineage>
</organism>
<sequence>MGANCFAQTNALFRKNLVIQRRACKTNCCLICFPFLICLLLGAGQIAVTAFYLRSVGANGPKMDCGYCAASTNASFIKDTLGGLDCPSICPLPFAPISPPLLQLPPGNSEVGPDDSLSQSTNLQGSSIRRLASSAATFLVTGSNQSFAESVMSNMFPKLDLPNFTADMSALADFALGTNAPRFESLGAEDLSSDIYGFGQLYFLQGSCMANSTLSFQVQEGSSNFTKAYDFTSSDFNKFNLIVSYNPIYKGPDHIPILLIPLPSILLRLPRLLNLVSNAYLQLRGNDTKMRFEFVKDMPRAAQPLPVPDISFILGKLPFVWIIMLLFPVILSNLVYEKQQKLRTMMKMHGLGDTSYWTITYCYFLLLSLLYVLFLVLFGSFVGLKLFQLNNYRVQFMIYFAYINMQISFAFLMATFFSNVRTAAVTGYLFTIGSGFLGEYLFRPVFEDNALSRRWTTLMEFFPPFSLYRIIYEFSPPPSVVYRSDFSGIQWRDLSNKENGMIDILIIMALEWVSFLLLTLYLDEYGSLRKGIRKVAIGCRSCLEGRAQAAQGQTLQLQEFKASVETGSTDVFREREIVEQLLQESDSSYSVICDNLMKVYRGKDGNAAKIAVRRLSLYTQRGQCLGILGPNGAGKTSLIGMAVEQSLKSVRLFDGGVADKHVAKYSGGMKRRLSVAISLIGDPKVVYMDEPSSGLDPASRKALWNAVKAAKQNRAIMLTTHSMEEAEALCDRIAIMANGSLQCIGNSKELKAKYGGTYVLTVTAGEGDEEAVEQLVRSISPAVNRTYRISGTQKFEMPKQGVRISEVFQAMEHAKSWLNIHAWGLSDATLEDVFIKVVEESDISSV</sequence>
<dbReference type="GO" id="GO:0016887">
    <property type="term" value="F:ATP hydrolysis activity"/>
    <property type="evidence" value="ECO:0007669"/>
    <property type="project" value="InterPro"/>
</dbReference>
<dbReference type="GO" id="GO:0016020">
    <property type="term" value="C:membrane"/>
    <property type="evidence" value="ECO:0007669"/>
    <property type="project" value="UniProtKB-SubCell"/>
</dbReference>
<evidence type="ECO:0000256" key="5">
    <source>
        <dbReference type="ARBA" id="ARBA00022840"/>
    </source>
</evidence>
<comment type="caution">
    <text evidence="10">The sequence shown here is derived from an EMBL/GenBank/DDBJ whole genome shotgun (WGS) entry which is preliminary data.</text>
</comment>
<dbReference type="InterPro" id="IPR017871">
    <property type="entry name" value="ABC_transporter-like_CS"/>
</dbReference>
<evidence type="ECO:0000256" key="3">
    <source>
        <dbReference type="ARBA" id="ARBA00022692"/>
    </source>
</evidence>
<dbReference type="Gramene" id="TVU33006">
    <property type="protein sequence ID" value="TVU33006"/>
    <property type="gene ID" value="EJB05_24778"/>
</dbReference>
<comment type="similarity">
    <text evidence="2">Belongs to the ABC transporter superfamily. ABCA family. CPR flippase (TC 3.A.1.211) subfamily.</text>
</comment>
<reference evidence="10 11" key="1">
    <citation type="journal article" date="2019" name="Sci. Rep.">
        <title>A high-quality genome of Eragrostis curvula grass provides insights into Poaceae evolution and supports new strategies to enhance forage quality.</title>
        <authorList>
            <person name="Carballo J."/>
            <person name="Santos B.A.C.M."/>
            <person name="Zappacosta D."/>
            <person name="Garbus I."/>
            <person name="Selva J.P."/>
            <person name="Gallo C.A."/>
            <person name="Diaz A."/>
            <person name="Albertini E."/>
            <person name="Caccamo M."/>
            <person name="Echenique V."/>
        </authorList>
    </citation>
    <scope>NUCLEOTIDE SEQUENCE [LARGE SCALE GENOMIC DNA]</scope>
    <source>
        <strain evidence="11">cv. Victoria</strain>
        <tissue evidence="10">Leaf</tissue>
    </source>
</reference>
<dbReference type="PANTHER" id="PTHR19229">
    <property type="entry name" value="ATP-BINDING CASSETTE TRANSPORTER SUBFAMILY A ABCA"/>
    <property type="match status" value="1"/>
</dbReference>
<keyword evidence="11" id="KW-1185">Reference proteome</keyword>
<keyword evidence="6 8" id="KW-1133">Transmembrane helix</keyword>